<dbReference type="PANTHER" id="PTHR42100">
    <property type="entry name" value="OXIDOREDUCTASE 178 KDA SUBUNIT, PUTATIVE (AFU_ORTHOLOGUE AFUA_8G04320)-RELATED"/>
    <property type="match status" value="1"/>
</dbReference>
<sequence>MLIARAIHSRGCLPSATRLLAPRRAASHSAHHAPETSEFTTKEGFGGAFWRNTLILSFLGVACYKYAPEANDNAYLTRWMAFYSVPRDVWLNLNVKHTVLQQESSDQSILFADAQVSKVHRYRSPQLLDQASPFLLPVGMTVDMSDVVAKRD</sequence>
<protein>
    <submittedName>
        <fullName evidence="1">Uncharacterized protein</fullName>
    </submittedName>
</protein>
<reference evidence="1" key="1">
    <citation type="submission" date="2019-07" db="EMBL/GenBank/DDBJ databases">
        <authorList>
            <person name="Palmer J.M."/>
        </authorList>
    </citation>
    <scope>NUCLEOTIDE SEQUENCE</scope>
    <source>
        <strain evidence="1">PC9</strain>
    </source>
</reference>
<keyword evidence="2" id="KW-1185">Reference proteome</keyword>
<dbReference type="GO" id="GO:0005739">
    <property type="term" value="C:mitochondrion"/>
    <property type="evidence" value="ECO:0007669"/>
    <property type="project" value="InterPro"/>
</dbReference>
<dbReference type="Proteomes" id="UP000623687">
    <property type="component" value="Unassembled WGS sequence"/>
</dbReference>
<evidence type="ECO:0000313" key="1">
    <source>
        <dbReference type="EMBL" id="KAF7428382.1"/>
    </source>
</evidence>
<name>A0A8H6ZYF7_PLEOS</name>
<organism evidence="1 2">
    <name type="scientific">Pleurotus ostreatus</name>
    <name type="common">Oyster mushroom</name>
    <name type="synonym">White-rot fungus</name>
    <dbReference type="NCBI Taxonomy" id="5322"/>
    <lineage>
        <taxon>Eukaryota</taxon>
        <taxon>Fungi</taxon>
        <taxon>Dikarya</taxon>
        <taxon>Basidiomycota</taxon>
        <taxon>Agaricomycotina</taxon>
        <taxon>Agaricomycetes</taxon>
        <taxon>Agaricomycetidae</taxon>
        <taxon>Agaricales</taxon>
        <taxon>Pleurotineae</taxon>
        <taxon>Pleurotaceae</taxon>
        <taxon>Pleurotus</taxon>
    </lineage>
</organism>
<accession>A0A8H6ZYF7</accession>
<dbReference type="EMBL" id="JACETU010000005">
    <property type="protein sequence ID" value="KAF7428382.1"/>
    <property type="molecule type" value="Genomic_DNA"/>
</dbReference>
<gene>
    <name evidence="1" type="ORF">PC9H_007605</name>
</gene>
<proteinExistence type="predicted"/>
<dbReference type="PANTHER" id="PTHR42100:SF1">
    <property type="entry name" value="OXIDOREDUCTASE 178 KDA SUBUNIT, PUTATIVE (AFU_ORTHOLOGUE AFUA_8G04320)-RELATED"/>
    <property type="match status" value="1"/>
</dbReference>
<dbReference type="GeneID" id="59377423"/>
<dbReference type="VEuPathDB" id="FungiDB:PC9H_007605"/>
<dbReference type="AlphaFoldDB" id="A0A8H6ZYF7"/>
<dbReference type="RefSeq" id="XP_036630754.1">
    <property type="nucleotide sequence ID" value="XM_036777134.1"/>
</dbReference>
<dbReference type="OrthoDB" id="2120038at2759"/>
<evidence type="ECO:0000313" key="2">
    <source>
        <dbReference type="Proteomes" id="UP000623687"/>
    </source>
</evidence>
<comment type="caution">
    <text evidence="1">The sequence shown here is derived from an EMBL/GenBank/DDBJ whole genome shotgun (WGS) entry which is preliminary data.</text>
</comment>
<dbReference type="InterPro" id="IPR034444">
    <property type="entry name" value="Nuo17.8"/>
</dbReference>